<feature type="region of interest" description="Disordered" evidence="1">
    <location>
        <begin position="1"/>
        <end position="97"/>
    </location>
</feature>
<feature type="compositionally biased region" description="Acidic residues" evidence="1">
    <location>
        <begin position="30"/>
        <end position="50"/>
    </location>
</feature>
<feature type="compositionally biased region" description="Polar residues" evidence="1">
    <location>
        <begin position="69"/>
        <end position="90"/>
    </location>
</feature>
<feature type="compositionally biased region" description="Low complexity" evidence="1">
    <location>
        <begin position="54"/>
        <end position="65"/>
    </location>
</feature>
<organism evidence="2 3">
    <name type="scientific">Candidatus Nanohalococcus occultus</name>
    <dbReference type="NCBI Taxonomy" id="2978047"/>
    <lineage>
        <taxon>Archaea</taxon>
        <taxon>Candidatus Nanohalarchaeota</taxon>
        <taxon>Candidatus Nanohalarchaeota incertae sedis</taxon>
        <taxon>Candidatus Nanohalococcus</taxon>
    </lineage>
</organism>
<evidence type="ECO:0000256" key="1">
    <source>
        <dbReference type="SAM" id="MobiDB-lite"/>
    </source>
</evidence>
<name>A0ABY8CEW9_9ARCH</name>
<sequence>MGYYDNVKDNVKNSDGSSKPNFDTLREAAEETSESAEEKEGDDTEIEILEDGLSKGSSSSSGIEELGSDNGSKSQEGSSKETQTVSTDTSGLEEKLDKIIEQNDRMIEILESFGS</sequence>
<keyword evidence="3" id="KW-1185">Reference proteome</keyword>
<dbReference type="EMBL" id="CP104395">
    <property type="protein sequence ID" value="WEL19754.1"/>
    <property type="molecule type" value="Genomic_DNA"/>
</dbReference>
<accession>A0ABY8CEW9</accession>
<dbReference type="GeneID" id="90590179"/>
<evidence type="ECO:0000313" key="2">
    <source>
        <dbReference type="EMBL" id="WEL19754.1"/>
    </source>
</evidence>
<feature type="compositionally biased region" description="Basic and acidic residues" evidence="1">
    <location>
        <begin position="1"/>
        <end position="12"/>
    </location>
</feature>
<dbReference type="Proteomes" id="UP001218034">
    <property type="component" value="Chromosome"/>
</dbReference>
<reference evidence="2 3" key="1">
    <citation type="submission" date="2022-09" db="EMBL/GenBank/DDBJ databases">
        <title>Xylan utilization by haloarchaea-nanohaloarchaea associations.</title>
        <authorList>
            <person name="Yakimov M."/>
        </authorList>
    </citation>
    <scope>NUCLEOTIDE SEQUENCE [LARGE SCALE GENOMIC DNA]</scope>
    <source>
        <strain evidence="2 3">SVXNc</strain>
    </source>
</reference>
<evidence type="ECO:0000313" key="3">
    <source>
        <dbReference type="Proteomes" id="UP001218034"/>
    </source>
</evidence>
<proteinExistence type="predicted"/>
<protein>
    <submittedName>
        <fullName evidence="2">Uncharacterized protein</fullName>
    </submittedName>
</protein>
<gene>
    <name evidence="2" type="ORF">SVXNc_0742</name>
</gene>
<dbReference type="RefSeq" id="WP_347721586.1">
    <property type="nucleotide sequence ID" value="NZ_CP104395.1"/>
</dbReference>